<evidence type="ECO:0000256" key="1">
    <source>
        <dbReference type="ARBA" id="ARBA00004761"/>
    </source>
</evidence>
<dbReference type="Gene3D" id="3.20.20.70">
    <property type="entry name" value="Aldolase class I"/>
    <property type="match status" value="1"/>
</dbReference>
<comment type="similarity">
    <text evidence="2">Belongs to the KHG/KDPG aldolase family.</text>
</comment>
<gene>
    <name evidence="6" type="ORF">SOCE26_020600</name>
</gene>
<dbReference type="InterPro" id="IPR000887">
    <property type="entry name" value="Aldlse_KDPG_KHG"/>
</dbReference>
<dbReference type="PANTHER" id="PTHR30246">
    <property type="entry name" value="2-KETO-3-DEOXY-6-PHOSPHOGLUCONATE ALDOLASE"/>
    <property type="match status" value="1"/>
</dbReference>
<evidence type="ECO:0000256" key="5">
    <source>
        <dbReference type="ARBA" id="ARBA00023277"/>
    </source>
</evidence>
<keyword evidence="4" id="KW-0456">Lyase</keyword>
<dbReference type="SUPFAM" id="SSF51569">
    <property type="entry name" value="Aldolase"/>
    <property type="match status" value="1"/>
</dbReference>
<dbReference type="CDD" id="cd00452">
    <property type="entry name" value="KDPG_aldolase"/>
    <property type="match status" value="1"/>
</dbReference>
<evidence type="ECO:0000256" key="2">
    <source>
        <dbReference type="ARBA" id="ARBA00006906"/>
    </source>
</evidence>
<reference evidence="6 7" key="1">
    <citation type="submission" date="2015-09" db="EMBL/GenBank/DDBJ databases">
        <title>Sorangium comparison.</title>
        <authorList>
            <person name="Zaburannyi N."/>
            <person name="Bunk B."/>
            <person name="Overmann J."/>
            <person name="Mueller R."/>
        </authorList>
    </citation>
    <scope>NUCLEOTIDE SEQUENCE [LARGE SCALE GENOMIC DNA]</scope>
    <source>
        <strain evidence="6 7">So ce26</strain>
    </source>
</reference>
<comment type="subunit">
    <text evidence="3">Homotrimer.</text>
</comment>
<evidence type="ECO:0000313" key="7">
    <source>
        <dbReference type="Proteomes" id="UP000238348"/>
    </source>
</evidence>
<dbReference type="GO" id="GO:0016829">
    <property type="term" value="F:lyase activity"/>
    <property type="evidence" value="ECO:0007669"/>
    <property type="project" value="UniProtKB-KW"/>
</dbReference>
<evidence type="ECO:0000313" key="6">
    <source>
        <dbReference type="EMBL" id="AUX40659.1"/>
    </source>
</evidence>
<name>A0A2L0EMY8_SORCE</name>
<comment type="pathway">
    <text evidence="1">Carbohydrate acid metabolism.</text>
</comment>
<proteinExistence type="inferred from homology"/>
<accession>A0A2L0EMY8</accession>
<organism evidence="6 7">
    <name type="scientific">Sorangium cellulosum</name>
    <name type="common">Polyangium cellulosum</name>
    <dbReference type="NCBI Taxonomy" id="56"/>
    <lineage>
        <taxon>Bacteria</taxon>
        <taxon>Pseudomonadati</taxon>
        <taxon>Myxococcota</taxon>
        <taxon>Polyangia</taxon>
        <taxon>Polyangiales</taxon>
        <taxon>Polyangiaceae</taxon>
        <taxon>Sorangium</taxon>
    </lineage>
</organism>
<dbReference type="NCBIfam" id="TIGR01182">
    <property type="entry name" value="eda"/>
    <property type="match status" value="1"/>
</dbReference>
<dbReference type="Proteomes" id="UP000238348">
    <property type="component" value="Chromosome"/>
</dbReference>
<evidence type="ECO:0000256" key="3">
    <source>
        <dbReference type="ARBA" id="ARBA00011233"/>
    </source>
</evidence>
<dbReference type="InterPro" id="IPR013785">
    <property type="entry name" value="Aldolase_TIM"/>
</dbReference>
<dbReference type="AlphaFoldDB" id="A0A2L0EMY8"/>
<dbReference type="Pfam" id="PF01081">
    <property type="entry name" value="Aldolase"/>
    <property type="match status" value="1"/>
</dbReference>
<keyword evidence="5" id="KW-0119">Carbohydrate metabolism</keyword>
<sequence>MSGAASGPVRGTMSKQDVLGWIERTRVVPVVRAGSAEEALQAVEALLEGGIDVLEITMTVPGAVEVVREIAELHGERALVGAGTVLDARTAEACVEAGARFVVSPALDVPTAQACRAMNVVHAPGALTPTEVVAAHRAGGDVVKVFPCDALGGPSYLKALKAPLPHIPLMPTGGATLENVGAFLAAGAVAVGVGGNLVDLKLLREGRREELVARARAFRDACRPT</sequence>
<dbReference type="EMBL" id="CP012673">
    <property type="protein sequence ID" value="AUX40659.1"/>
    <property type="molecule type" value="Genomic_DNA"/>
</dbReference>
<protein>
    <submittedName>
        <fullName evidence="6">2-dehydro-3-deoxyphosphogluconate aldolase</fullName>
    </submittedName>
</protein>
<dbReference type="PANTHER" id="PTHR30246:SF1">
    <property type="entry name" value="2-DEHYDRO-3-DEOXY-6-PHOSPHOGALACTONATE ALDOLASE-RELATED"/>
    <property type="match status" value="1"/>
</dbReference>
<evidence type="ECO:0000256" key="4">
    <source>
        <dbReference type="ARBA" id="ARBA00023239"/>
    </source>
</evidence>